<reference evidence="1 2" key="1">
    <citation type="submission" date="2019-08" db="EMBL/GenBank/DDBJ databases">
        <authorList>
            <person name="Peeters C."/>
        </authorList>
    </citation>
    <scope>NUCLEOTIDE SEQUENCE [LARGE SCALE GENOMIC DNA]</scope>
    <source>
        <strain evidence="1 2">LMG 31013</strain>
    </source>
</reference>
<accession>A0A5E4X0U9</accession>
<name>A0A5E4X0U9_9BURK</name>
<dbReference type="RefSeq" id="WP_150614156.1">
    <property type="nucleotide sequence ID" value="NZ_CABPRU010000010.1"/>
</dbReference>
<evidence type="ECO:0000313" key="2">
    <source>
        <dbReference type="Proteomes" id="UP000334380"/>
    </source>
</evidence>
<dbReference type="EMBL" id="CABPRU010000010">
    <property type="protein sequence ID" value="VVE29930.1"/>
    <property type="molecule type" value="Genomic_DNA"/>
</dbReference>
<gene>
    <name evidence="1" type="ORF">PTE31013_03613</name>
</gene>
<dbReference type="AlphaFoldDB" id="A0A5E4X0U9"/>
<protein>
    <submittedName>
        <fullName evidence="1">Uncharacterized protein</fullName>
    </submittedName>
</protein>
<dbReference type="Proteomes" id="UP000334380">
    <property type="component" value="Unassembled WGS sequence"/>
</dbReference>
<evidence type="ECO:0000313" key="1">
    <source>
        <dbReference type="EMBL" id="VVE29930.1"/>
    </source>
</evidence>
<organism evidence="1 2">
    <name type="scientific">Pandoraea terrigena</name>
    <dbReference type="NCBI Taxonomy" id="2508292"/>
    <lineage>
        <taxon>Bacteria</taxon>
        <taxon>Pseudomonadati</taxon>
        <taxon>Pseudomonadota</taxon>
        <taxon>Betaproteobacteria</taxon>
        <taxon>Burkholderiales</taxon>
        <taxon>Burkholderiaceae</taxon>
        <taxon>Pandoraea</taxon>
    </lineage>
</organism>
<keyword evidence="2" id="KW-1185">Reference proteome</keyword>
<proteinExistence type="predicted"/>
<sequence>MRQPYERVRGFPRTLRKLENGFLIDKVAAVLLLEVGKSTAQVIDGPRTDFLGVSALHLGLQLEPVNEFVQGLTISIIQRLQRLFDTSHLLRKRKRIGLDRVDPGITRQECRELANFLGSRLVARSDNRVRTFLDFLEILDAREIDISQRLSVFSNFGQFEHVVGYRHNFLKLSILHFQDINLQNPLNFFGGSAPHCCSIVLIDLLFIRKRNLFDLRRQRVCNMRLTPLHDGISRLDLRRGDSGKRRGRHHRRHRHMNRRLTQRANPLGLSWHLMLPWFLSKESTTSATVYSIAA</sequence>